<evidence type="ECO:0000256" key="4">
    <source>
        <dbReference type="ARBA" id="ARBA00022989"/>
    </source>
</evidence>
<evidence type="ECO:0000256" key="5">
    <source>
        <dbReference type="ARBA" id="ARBA00023136"/>
    </source>
</evidence>
<dbReference type="PANTHER" id="PTHR31621:SF66">
    <property type="entry name" value="PROTEIN DMP2"/>
    <property type="match status" value="1"/>
</dbReference>
<feature type="transmembrane region" description="Helical" evidence="6">
    <location>
        <begin position="214"/>
        <end position="232"/>
    </location>
</feature>
<comment type="caution">
    <text evidence="8">The sequence shown here is derived from an EMBL/GenBank/DDBJ whole genome shotgun (WGS) entry which is preliminary data.</text>
</comment>
<evidence type="ECO:0000313" key="9">
    <source>
        <dbReference type="Proteomes" id="UP000822688"/>
    </source>
</evidence>
<evidence type="ECO:0000313" key="8">
    <source>
        <dbReference type="EMBL" id="KAG0578519.1"/>
    </source>
</evidence>
<reference evidence="8" key="1">
    <citation type="submission" date="2020-06" db="EMBL/GenBank/DDBJ databases">
        <title>WGS assembly of Ceratodon purpureus strain R40.</title>
        <authorList>
            <person name="Carey S.B."/>
            <person name="Jenkins J."/>
            <person name="Shu S."/>
            <person name="Lovell J.T."/>
            <person name="Sreedasyam A."/>
            <person name="Maumus F."/>
            <person name="Tiley G.P."/>
            <person name="Fernandez-Pozo N."/>
            <person name="Barry K."/>
            <person name="Chen C."/>
            <person name="Wang M."/>
            <person name="Lipzen A."/>
            <person name="Daum C."/>
            <person name="Saski C.A."/>
            <person name="Payton A.C."/>
            <person name="Mcbreen J.C."/>
            <person name="Conrad R.E."/>
            <person name="Kollar L.M."/>
            <person name="Olsson S."/>
            <person name="Huttunen S."/>
            <person name="Landis J.B."/>
            <person name="Wickett N.J."/>
            <person name="Johnson M.G."/>
            <person name="Rensing S.A."/>
            <person name="Grimwood J."/>
            <person name="Schmutz J."/>
            <person name="Mcdaniel S.F."/>
        </authorList>
    </citation>
    <scope>NUCLEOTIDE SEQUENCE</scope>
    <source>
        <strain evidence="8">R40</strain>
    </source>
</reference>
<evidence type="ECO:0000256" key="6">
    <source>
        <dbReference type="SAM" id="Phobius"/>
    </source>
</evidence>
<dbReference type="InterPro" id="IPR007770">
    <property type="entry name" value="DMP"/>
</dbReference>
<protein>
    <submittedName>
        <fullName evidence="8">Uncharacterized protein</fullName>
    </submittedName>
</protein>
<organism evidence="8 9">
    <name type="scientific">Ceratodon purpureus</name>
    <name type="common">Fire moss</name>
    <name type="synonym">Dicranum purpureum</name>
    <dbReference type="NCBI Taxonomy" id="3225"/>
    <lineage>
        <taxon>Eukaryota</taxon>
        <taxon>Viridiplantae</taxon>
        <taxon>Streptophyta</taxon>
        <taxon>Embryophyta</taxon>
        <taxon>Bryophyta</taxon>
        <taxon>Bryophytina</taxon>
        <taxon>Bryopsida</taxon>
        <taxon>Dicranidae</taxon>
        <taxon>Pseudoditrichales</taxon>
        <taxon>Ditrichaceae</taxon>
        <taxon>Ceratodon</taxon>
    </lineage>
</organism>
<keyword evidence="5 6" id="KW-0472">Membrane</keyword>
<evidence type="ECO:0000256" key="7">
    <source>
        <dbReference type="SAM" id="SignalP"/>
    </source>
</evidence>
<dbReference type="GO" id="GO:0016020">
    <property type="term" value="C:membrane"/>
    <property type="evidence" value="ECO:0007669"/>
    <property type="project" value="UniProtKB-SubCell"/>
</dbReference>
<evidence type="ECO:0000256" key="3">
    <source>
        <dbReference type="ARBA" id="ARBA00022692"/>
    </source>
</evidence>
<keyword evidence="3 6" id="KW-0812">Transmembrane</keyword>
<evidence type="ECO:0000256" key="1">
    <source>
        <dbReference type="ARBA" id="ARBA00004141"/>
    </source>
</evidence>
<proteinExistence type="inferred from homology"/>
<dbReference type="GO" id="GO:0010256">
    <property type="term" value="P:endomembrane system organization"/>
    <property type="evidence" value="ECO:0007669"/>
    <property type="project" value="TreeGrafter"/>
</dbReference>
<comment type="subcellular location">
    <subcellularLocation>
        <location evidence="1">Membrane</location>
        <topology evidence="1">Multi-pass membrane protein</topology>
    </subcellularLocation>
</comment>
<feature type="transmembrane region" description="Helical" evidence="6">
    <location>
        <begin position="106"/>
        <end position="124"/>
    </location>
</feature>
<keyword evidence="7" id="KW-0732">Signal</keyword>
<gene>
    <name evidence="8" type="ORF">KC19_4G029300</name>
</gene>
<keyword evidence="9" id="KW-1185">Reference proteome</keyword>
<accession>A0A8T0I6A4</accession>
<feature type="signal peptide" evidence="7">
    <location>
        <begin position="1"/>
        <end position="20"/>
    </location>
</feature>
<feature type="chain" id="PRO_5035789355" evidence="7">
    <location>
        <begin position="21"/>
        <end position="266"/>
    </location>
</feature>
<dbReference type="AlphaFoldDB" id="A0A8T0I6A4"/>
<dbReference type="EMBL" id="CM026424">
    <property type="protein sequence ID" value="KAG0578519.1"/>
    <property type="molecule type" value="Genomic_DNA"/>
</dbReference>
<feature type="transmembrane region" description="Helical" evidence="6">
    <location>
        <begin position="175"/>
        <end position="194"/>
    </location>
</feature>
<dbReference type="PANTHER" id="PTHR31621">
    <property type="entry name" value="PROTEIN DMP3"/>
    <property type="match status" value="1"/>
</dbReference>
<keyword evidence="4 6" id="KW-1133">Transmembrane helix</keyword>
<comment type="similarity">
    <text evidence="2">Belongs to the plant DMP1 protein family.</text>
</comment>
<name>A0A8T0I6A4_CERPU</name>
<sequence>MDKAALTQVCFLVFLSRTCSEITPWIVVAGDQAGVPRGDLKRLSSETIVPFTISACSVEMTGSNAKSTKDILTQLANILPTSTYLTFQLIAPLATNNGHCGTTEKITTGVLLAVFAAIIAISTFTDSVKIPSTGTVYYGLVTSKGLWNPAFQGAGIPGVTGAFYTAGGSKYTLRLFDFVNAIFSLTAFATLSLLTDPVTSCYFKGLSSTVTKTVPLIIGVVISFLFTFAPAARNGFGSKIDATLRHSLHTNPTKSLLLHDPAVSSA</sequence>
<dbReference type="Pfam" id="PF05078">
    <property type="entry name" value="DUF679"/>
    <property type="match status" value="1"/>
</dbReference>
<dbReference type="GO" id="GO:0005737">
    <property type="term" value="C:cytoplasm"/>
    <property type="evidence" value="ECO:0007669"/>
    <property type="project" value="UniProtKB-ARBA"/>
</dbReference>
<evidence type="ECO:0000256" key="2">
    <source>
        <dbReference type="ARBA" id="ARBA00008707"/>
    </source>
</evidence>
<dbReference type="Proteomes" id="UP000822688">
    <property type="component" value="Chromosome 4"/>
</dbReference>